<name>A0AAW4YT84_9GAMM</name>
<evidence type="ECO:0000313" key="5">
    <source>
        <dbReference type="Proteomes" id="UP001320178"/>
    </source>
</evidence>
<dbReference type="RefSeq" id="WP_234239227.1">
    <property type="nucleotide sequence ID" value="NZ_JABFTQ010000024.1"/>
</dbReference>
<dbReference type="Proteomes" id="UP001320178">
    <property type="component" value="Unassembled WGS sequence"/>
</dbReference>
<dbReference type="AlphaFoldDB" id="A0AAW4YT84"/>
<dbReference type="PROSITE" id="PS51819">
    <property type="entry name" value="VOC"/>
    <property type="match status" value="1"/>
</dbReference>
<dbReference type="PANTHER" id="PTHR33993:SF2">
    <property type="entry name" value="VOC DOMAIN-CONTAINING PROTEIN"/>
    <property type="match status" value="1"/>
</dbReference>
<keyword evidence="4" id="KW-1185">Reference proteome</keyword>
<proteinExistence type="predicted"/>
<evidence type="ECO:0000313" key="3">
    <source>
        <dbReference type="EMBL" id="MCE8051462.1"/>
    </source>
</evidence>
<evidence type="ECO:0000259" key="1">
    <source>
        <dbReference type="PROSITE" id="PS51819"/>
    </source>
</evidence>
<dbReference type="InterPro" id="IPR004360">
    <property type="entry name" value="Glyas_Fos-R_dOase_dom"/>
</dbReference>
<reference evidence="3 4" key="2">
    <citation type="journal article" date="2021" name="Front. Microbiol.">
        <title>Aerobic Denitrification and Heterotrophic Sulfur Oxidation in the Genus Halomonas Revealed by Six Novel Species Characterizations and Genome-Based Analysis.</title>
        <authorList>
            <person name="Wang L."/>
            <person name="Shao Z."/>
        </authorList>
    </citation>
    <scope>NUCLEOTIDE SEQUENCE</scope>
    <source>
        <strain evidence="2 4">MCCC 1A05748</strain>
        <strain evidence="3">MCCC 1A05776</strain>
    </source>
</reference>
<reference evidence="3" key="1">
    <citation type="submission" date="2020-05" db="EMBL/GenBank/DDBJ databases">
        <authorList>
            <person name="Wang L."/>
            <person name="Shao Z."/>
        </authorList>
    </citation>
    <scope>NUCLEOTIDE SEQUENCE</scope>
    <source>
        <strain evidence="2">MCCC 1A05748</strain>
        <strain evidence="3">MCCC 1A05776</strain>
    </source>
</reference>
<dbReference type="Proteomes" id="UP001320154">
    <property type="component" value="Unassembled WGS sequence"/>
</dbReference>
<accession>A0AAW4YT84</accession>
<feature type="domain" description="VOC" evidence="1">
    <location>
        <begin position="4"/>
        <end position="126"/>
    </location>
</feature>
<organism evidence="3 5">
    <name type="scientific">Billgrantia desiderata</name>
    <dbReference type="NCBI Taxonomy" id="52021"/>
    <lineage>
        <taxon>Bacteria</taxon>
        <taxon>Pseudomonadati</taxon>
        <taxon>Pseudomonadota</taxon>
        <taxon>Gammaproteobacteria</taxon>
        <taxon>Oceanospirillales</taxon>
        <taxon>Halomonadaceae</taxon>
        <taxon>Billgrantia</taxon>
    </lineage>
</organism>
<dbReference type="SUPFAM" id="SSF54593">
    <property type="entry name" value="Glyoxalase/Bleomycin resistance protein/Dihydroxybiphenyl dioxygenase"/>
    <property type="match status" value="1"/>
</dbReference>
<dbReference type="Gene3D" id="3.10.180.10">
    <property type="entry name" value="2,3-Dihydroxybiphenyl 1,2-Dioxygenase, domain 1"/>
    <property type="match status" value="1"/>
</dbReference>
<sequence>MMKPVCWFEIYVQDMARAKAFYEAVFDVQLEELPSPSVDEEMLAFPGAMEEAAGSSGALVKSGNWQPGTAGTGTVVYFACEDCAVQVARVAASGGKVLQEKISIGDYGFAALIADTEGNSIGLHSMR</sequence>
<evidence type="ECO:0000313" key="4">
    <source>
        <dbReference type="Proteomes" id="UP001320154"/>
    </source>
</evidence>
<dbReference type="PANTHER" id="PTHR33993">
    <property type="entry name" value="GLYOXALASE-RELATED"/>
    <property type="match status" value="1"/>
</dbReference>
<dbReference type="CDD" id="cd07247">
    <property type="entry name" value="SgaA_N_like"/>
    <property type="match status" value="1"/>
</dbReference>
<evidence type="ECO:0000313" key="2">
    <source>
        <dbReference type="EMBL" id="MCE8049445.1"/>
    </source>
</evidence>
<dbReference type="EMBL" id="JABFTS010000003">
    <property type="protein sequence ID" value="MCE8051462.1"/>
    <property type="molecule type" value="Genomic_DNA"/>
</dbReference>
<dbReference type="Pfam" id="PF00903">
    <property type="entry name" value="Glyoxalase"/>
    <property type="match status" value="1"/>
</dbReference>
<protein>
    <submittedName>
        <fullName evidence="3">VOC family protein</fullName>
    </submittedName>
</protein>
<dbReference type="InterPro" id="IPR037523">
    <property type="entry name" value="VOC_core"/>
</dbReference>
<gene>
    <name evidence="2" type="ORF">HOP60_22340</name>
    <name evidence="3" type="ORF">HOP61_09180</name>
</gene>
<dbReference type="EMBL" id="JABFTQ010000024">
    <property type="protein sequence ID" value="MCE8049445.1"/>
    <property type="molecule type" value="Genomic_DNA"/>
</dbReference>
<dbReference type="InterPro" id="IPR052164">
    <property type="entry name" value="Anthracycline_SecMetBiosynth"/>
</dbReference>
<comment type="caution">
    <text evidence="3">The sequence shown here is derived from an EMBL/GenBank/DDBJ whole genome shotgun (WGS) entry which is preliminary data.</text>
</comment>
<dbReference type="InterPro" id="IPR029068">
    <property type="entry name" value="Glyas_Bleomycin-R_OHBP_Dase"/>
</dbReference>